<dbReference type="SUPFAM" id="SSF54373">
    <property type="entry name" value="FAD-linked reductases, C-terminal domain"/>
    <property type="match status" value="1"/>
</dbReference>
<dbReference type="PANTHER" id="PTHR13789:SF314">
    <property type="entry name" value="FAD-BINDING DOMAIN-CONTAINING PROTEIN"/>
    <property type="match status" value="1"/>
</dbReference>
<feature type="region of interest" description="Disordered" evidence="6">
    <location>
        <begin position="413"/>
        <end position="497"/>
    </location>
</feature>
<dbReference type="PANTHER" id="PTHR13789">
    <property type="entry name" value="MONOOXYGENASE"/>
    <property type="match status" value="1"/>
</dbReference>
<proteinExistence type="inferred from homology"/>
<evidence type="ECO:0000259" key="8">
    <source>
        <dbReference type="Pfam" id="PF01494"/>
    </source>
</evidence>
<dbReference type="GO" id="GO:0071949">
    <property type="term" value="F:FAD binding"/>
    <property type="evidence" value="ECO:0007669"/>
    <property type="project" value="InterPro"/>
</dbReference>
<feature type="chain" id="PRO_5016450038" evidence="7">
    <location>
        <begin position="21"/>
        <end position="497"/>
    </location>
</feature>
<evidence type="ECO:0000256" key="1">
    <source>
        <dbReference type="ARBA" id="ARBA00007992"/>
    </source>
</evidence>
<evidence type="ECO:0000256" key="2">
    <source>
        <dbReference type="ARBA" id="ARBA00022630"/>
    </source>
</evidence>
<dbReference type="PRINTS" id="PR00420">
    <property type="entry name" value="RNGMNOXGNASE"/>
</dbReference>
<feature type="domain" description="FAD-binding" evidence="8">
    <location>
        <begin position="7"/>
        <end position="372"/>
    </location>
</feature>
<keyword evidence="5" id="KW-0503">Monooxygenase</keyword>
<dbReference type="InterPro" id="IPR036188">
    <property type="entry name" value="FAD/NAD-bd_sf"/>
</dbReference>
<dbReference type="InterPro" id="IPR050493">
    <property type="entry name" value="FAD-dep_Monooxygenase_BioMet"/>
</dbReference>
<accession>A0A319C175</accession>
<feature type="signal peptide" evidence="7">
    <location>
        <begin position="1"/>
        <end position="20"/>
    </location>
</feature>
<keyword evidence="4" id="KW-0560">Oxidoreductase</keyword>
<dbReference type="Pfam" id="PF01494">
    <property type="entry name" value="FAD_binding_3"/>
    <property type="match status" value="1"/>
</dbReference>
<dbReference type="Proteomes" id="UP000248405">
    <property type="component" value="Unassembled WGS sequence"/>
</dbReference>
<dbReference type="OrthoDB" id="40579at2759"/>
<name>A0A319C175_ASPVC</name>
<dbReference type="RefSeq" id="XP_025562992.1">
    <property type="nucleotide sequence ID" value="XM_025712589.1"/>
</dbReference>
<gene>
    <name evidence="9" type="ORF">BO88DRAFT_487969</name>
</gene>
<organism evidence="9 10">
    <name type="scientific">Aspergillus vadensis (strain CBS 113365 / IMI 142717 / IBT 24658)</name>
    <dbReference type="NCBI Taxonomy" id="1448311"/>
    <lineage>
        <taxon>Eukaryota</taxon>
        <taxon>Fungi</taxon>
        <taxon>Dikarya</taxon>
        <taxon>Ascomycota</taxon>
        <taxon>Pezizomycotina</taxon>
        <taxon>Eurotiomycetes</taxon>
        <taxon>Eurotiomycetidae</taxon>
        <taxon>Eurotiales</taxon>
        <taxon>Aspergillaceae</taxon>
        <taxon>Aspergillus</taxon>
        <taxon>Aspergillus subgen. Circumdati</taxon>
    </lineage>
</organism>
<evidence type="ECO:0000313" key="10">
    <source>
        <dbReference type="Proteomes" id="UP000248405"/>
    </source>
</evidence>
<protein>
    <submittedName>
        <fullName evidence="9">FAD binding domain protein</fullName>
    </submittedName>
</protein>
<feature type="compositionally biased region" description="Polar residues" evidence="6">
    <location>
        <begin position="424"/>
        <end position="442"/>
    </location>
</feature>
<keyword evidence="7" id="KW-0732">Signal</keyword>
<evidence type="ECO:0000256" key="4">
    <source>
        <dbReference type="ARBA" id="ARBA00023002"/>
    </source>
</evidence>
<evidence type="ECO:0000256" key="5">
    <source>
        <dbReference type="ARBA" id="ARBA00023033"/>
    </source>
</evidence>
<dbReference type="GO" id="GO:0004497">
    <property type="term" value="F:monooxygenase activity"/>
    <property type="evidence" value="ECO:0007669"/>
    <property type="project" value="UniProtKB-KW"/>
</dbReference>
<feature type="compositionally biased region" description="Low complexity" evidence="6">
    <location>
        <begin position="470"/>
        <end position="482"/>
    </location>
</feature>
<keyword evidence="2" id="KW-0285">Flavoprotein</keyword>
<keyword evidence="3" id="KW-0274">FAD</keyword>
<dbReference type="Gene3D" id="3.50.50.60">
    <property type="entry name" value="FAD/NAD(P)-binding domain"/>
    <property type="match status" value="1"/>
</dbReference>
<dbReference type="AlphaFoldDB" id="A0A319C175"/>
<dbReference type="GeneID" id="37217181"/>
<feature type="compositionally biased region" description="Acidic residues" evidence="6">
    <location>
        <begin position="486"/>
        <end position="497"/>
    </location>
</feature>
<dbReference type="SUPFAM" id="SSF51905">
    <property type="entry name" value="FAD/NAD(P)-binding domain"/>
    <property type="match status" value="1"/>
</dbReference>
<evidence type="ECO:0000313" key="9">
    <source>
        <dbReference type="EMBL" id="PYH69198.1"/>
    </source>
</evidence>
<evidence type="ECO:0000256" key="7">
    <source>
        <dbReference type="SAM" id="SignalP"/>
    </source>
</evidence>
<evidence type="ECO:0000256" key="3">
    <source>
        <dbReference type="ARBA" id="ARBA00022827"/>
    </source>
</evidence>
<dbReference type="EMBL" id="KZ821624">
    <property type="protein sequence ID" value="PYH69198.1"/>
    <property type="molecule type" value="Genomic_DNA"/>
</dbReference>
<keyword evidence="10" id="KW-1185">Reference proteome</keyword>
<comment type="similarity">
    <text evidence="1">Belongs to the paxM FAD-dependent monooxygenase family.</text>
</comment>
<feature type="compositionally biased region" description="Acidic residues" evidence="6">
    <location>
        <begin position="456"/>
        <end position="469"/>
    </location>
</feature>
<evidence type="ECO:0000256" key="6">
    <source>
        <dbReference type="SAM" id="MobiDB-lite"/>
    </source>
</evidence>
<dbReference type="InterPro" id="IPR002938">
    <property type="entry name" value="FAD-bd"/>
</dbReference>
<reference evidence="9" key="1">
    <citation type="submission" date="2016-12" db="EMBL/GenBank/DDBJ databases">
        <title>The genomes of Aspergillus section Nigri reveals drivers in fungal speciation.</title>
        <authorList>
            <consortium name="DOE Joint Genome Institute"/>
            <person name="Vesth T.C."/>
            <person name="Nybo J."/>
            <person name="Theobald S."/>
            <person name="Brandl J."/>
            <person name="Frisvad J.C."/>
            <person name="Nielsen K.F."/>
            <person name="Lyhne E.K."/>
            <person name="Kogle M.E."/>
            <person name="Kuo A."/>
            <person name="Riley R."/>
            <person name="Clum A."/>
            <person name="Nolan M."/>
            <person name="Lipzen A."/>
            <person name="Salamov A."/>
            <person name="Henrissat B."/>
            <person name="Wiebenga A."/>
            <person name="De Vries R.P."/>
            <person name="Grigoriev I.V."/>
            <person name="Mortensen U.H."/>
            <person name="Andersen M.R."/>
            <person name="Baker S.E."/>
        </authorList>
    </citation>
    <scope>NUCLEOTIDE SEQUENCE [LARGE SCALE GENOMIC DNA]</scope>
    <source>
        <strain evidence="9">CBS 113365</strain>
    </source>
</reference>
<sequence length="497" mass="55323">MTPHSLNVAIIGSGLAGCLAARILREQHTVTIYERETAKAEAGAAINLGPNAVHILNSVDFDRRRACSIPVTRVLSYNKQGELTRESIHDYVQEFGTDWLFHHRVDLRDELLRLATAPSEELGLSGEPATVRFGARVVDGDVDEGKLILEDGEVVEADLVVAADGIRSIMRGPVVNDDAYITAQPSGSSAFRFTMSREKVIELHNGEVPEIMDPSKLGTLLGVYALDPTERRVIMYPCRNYEILNFAVLAPDNMLKTPASSDSWSAPGDRDEMISLFTDFPDWVLEYFRAAENIKLWQLRMQDPLPTYIRGRTVLIGDAAHAMTPHQGQGGCQAIEDAEGFRLFLGDHVTRENVPTILEDFDRVCRPRASQIQLNTSHAMARHSAKEIYRFQKFNFTYHGIFEELRRIKESEKVGQLNHGSRYANDTANKTDYANDITNGTDVTDVAPPSRTDTANESDADDTASESDDANVTPPRRPTTPSRVDDDMEFDEDQPDG</sequence>